<keyword evidence="3" id="KW-1185">Reference proteome</keyword>
<evidence type="ECO:0000313" key="2">
    <source>
        <dbReference type="EMBL" id="GAA4504338.1"/>
    </source>
</evidence>
<dbReference type="SUPFAM" id="SSF56112">
    <property type="entry name" value="Protein kinase-like (PK-like)"/>
    <property type="match status" value="1"/>
</dbReference>
<dbReference type="Pfam" id="PF01636">
    <property type="entry name" value="APH"/>
    <property type="match status" value="1"/>
</dbReference>
<proteinExistence type="predicted"/>
<dbReference type="InterPro" id="IPR002575">
    <property type="entry name" value="Aminoglycoside_PTrfase"/>
</dbReference>
<dbReference type="Proteomes" id="UP001500503">
    <property type="component" value="Unassembled WGS sequence"/>
</dbReference>
<reference evidence="3" key="1">
    <citation type="journal article" date="2019" name="Int. J. Syst. Evol. Microbiol.">
        <title>The Global Catalogue of Microorganisms (GCM) 10K type strain sequencing project: providing services to taxonomists for standard genome sequencing and annotation.</title>
        <authorList>
            <consortium name="The Broad Institute Genomics Platform"/>
            <consortium name="The Broad Institute Genome Sequencing Center for Infectious Disease"/>
            <person name="Wu L."/>
            <person name="Ma J."/>
        </authorList>
    </citation>
    <scope>NUCLEOTIDE SEQUENCE [LARGE SCALE GENOMIC DNA]</scope>
    <source>
        <strain evidence="3">JCM 17933</strain>
    </source>
</reference>
<evidence type="ECO:0000259" key="1">
    <source>
        <dbReference type="Pfam" id="PF01636"/>
    </source>
</evidence>
<sequence length="255" mass="28115">MAEERLDGGNTGGAVRLGDTVRRVAGPWTPAVHALLTHLASRRFTAAPRPLGFDEQGREVLTFLEGRTVGTRRPWPAWVHAEEALDQVARWARAYHEAVADFVPAPDAVWRGGGRWSPGLIIGHNDAAPYNAAWHDGRLAGFFDWDLAGPVTPEWDLAFTAFSWVPLHARHVAAAEGFTDFAARPQRLHRFLGTYGWPGGTADFLTVVRERIEAHADGVRELAATGDPVFTRLLRQGVCDDLDQALTELATFPRR</sequence>
<name>A0ABP8QJ93_9ACTN</name>
<gene>
    <name evidence="2" type="ORF">GCM10023191_058450</name>
</gene>
<organism evidence="2 3">
    <name type="scientific">Actinoallomurus oryzae</name>
    <dbReference type="NCBI Taxonomy" id="502180"/>
    <lineage>
        <taxon>Bacteria</taxon>
        <taxon>Bacillati</taxon>
        <taxon>Actinomycetota</taxon>
        <taxon>Actinomycetes</taxon>
        <taxon>Streptosporangiales</taxon>
        <taxon>Thermomonosporaceae</taxon>
        <taxon>Actinoallomurus</taxon>
    </lineage>
</organism>
<dbReference type="Gene3D" id="3.90.1200.10">
    <property type="match status" value="1"/>
</dbReference>
<dbReference type="InterPro" id="IPR011009">
    <property type="entry name" value="Kinase-like_dom_sf"/>
</dbReference>
<dbReference type="EMBL" id="BAABHF010000035">
    <property type="protein sequence ID" value="GAA4504338.1"/>
    <property type="molecule type" value="Genomic_DNA"/>
</dbReference>
<protein>
    <recommendedName>
        <fullName evidence="1">Aminoglycoside phosphotransferase domain-containing protein</fullName>
    </recommendedName>
</protein>
<dbReference type="RefSeq" id="WP_345469240.1">
    <property type="nucleotide sequence ID" value="NZ_BAABHF010000035.1"/>
</dbReference>
<accession>A0ABP8QJ93</accession>
<comment type="caution">
    <text evidence="2">The sequence shown here is derived from an EMBL/GenBank/DDBJ whole genome shotgun (WGS) entry which is preliminary data.</text>
</comment>
<feature type="domain" description="Aminoglycoside phosphotransferase" evidence="1">
    <location>
        <begin position="121"/>
        <end position="170"/>
    </location>
</feature>
<evidence type="ECO:0000313" key="3">
    <source>
        <dbReference type="Proteomes" id="UP001500503"/>
    </source>
</evidence>